<dbReference type="PANTHER" id="PTHR13018:SF141">
    <property type="entry name" value="OS01G0950900 PROTEIN"/>
    <property type="match status" value="1"/>
</dbReference>
<gene>
    <name evidence="3" type="ORF">KY290_001835</name>
</gene>
<evidence type="ECO:0000256" key="1">
    <source>
        <dbReference type="SAM" id="Phobius"/>
    </source>
</evidence>
<dbReference type="Proteomes" id="UP000826656">
    <property type="component" value="Unassembled WGS sequence"/>
</dbReference>
<sequence>MKLESVVVSAAINFALAIFILSLFALLKKQPFYAPIYYARRLYLGHRNLHDSDHRVFSFRRLLPEIDWIFRAVRVTEEEILQNCGLDVLVFVRLFKFG</sequence>
<dbReference type="Pfam" id="PF13967">
    <property type="entry name" value="RSN1_TM"/>
    <property type="match status" value="1"/>
</dbReference>
<name>A0ABQ7WQI6_SOLTU</name>
<dbReference type="EMBL" id="JAIVGD010000001">
    <property type="protein sequence ID" value="KAH0782237.1"/>
    <property type="molecule type" value="Genomic_DNA"/>
</dbReference>
<keyword evidence="1" id="KW-1133">Transmembrane helix</keyword>
<evidence type="ECO:0000259" key="2">
    <source>
        <dbReference type="Pfam" id="PF13967"/>
    </source>
</evidence>
<dbReference type="InterPro" id="IPR045122">
    <property type="entry name" value="Csc1-like"/>
</dbReference>
<dbReference type="PANTHER" id="PTHR13018">
    <property type="entry name" value="PROBABLE MEMBRANE PROTEIN DUF221-RELATED"/>
    <property type="match status" value="1"/>
</dbReference>
<comment type="caution">
    <text evidence="3">The sequence shown here is derived from an EMBL/GenBank/DDBJ whole genome shotgun (WGS) entry which is preliminary data.</text>
</comment>
<evidence type="ECO:0000313" key="3">
    <source>
        <dbReference type="EMBL" id="KAH0782237.1"/>
    </source>
</evidence>
<feature type="domain" description="CSC1/OSCA1-like N-terminal transmembrane" evidence="2">
    <location>
        <begin position="6"/>
        <end position="97"/>
    </location>
</feature>
<protein>
    <recommendedName>
        <fullName evidence="2">CSC1/OSCA1-like N-terminal transmembrane domain-containing protein</fullName>
    </recommendedName>
</protein>
<feature type="transmembrane region" description="Helical" evidence="1">
    <location>
        <begin position="6"/>
        <end position="27"/>
    </location>
</feature>
<dbReference type="InterPro" id="IPR032880">
    <property type="entry name" value="CSC1/OSCA1-like_N"/>
</dbReference>
<reference evidence="3 4" key="1">
    <citation type="journal article" date="2021" name="bioRxiv">
        <title>Chromosome-scale and haplotype-resolved genome assembly of a tetraploid potato cultivar.</title>
        <authorList>
            <person name="Sun H."/>
            <person name="Jiao W.-B."/>
            <person name="Krause K."/>
            <person name="Campoy J.A."/>
            <person name="Goel M."/>
            <person name="Folz-Donahue K."/>
            <person name="Kukat C."/>
            <person name="Huettel B."/>
            <person name="Schneeberger K."/>
        </authorList>
    </citation>
    <scope>NUCLEOTIDE SEQUENCE [LARGE SCALE GENOMIC DNA]</scope>
    <source>
        <strain evidence="3">SolTubOtavaFocal</strain>
        <tissue evidence="3">Leaves</tissue>
    </source>
</reference>
<proteinExistence type="predicted"/>
<accession>A0ABQ7WQI6</accession>
<keyword evidence="1" id="KW-0472">Membrane</keyword>
<keyword evidence="4" id="KW-1185">Reference proteome</keyword>
<evidence type="ECO:0000313" key="4">
    <source>
        <dbReference type="Proteomes" id="UP000826656"/>
    </source>
</evidence>
<organism evidence="3 4">
    <name type="scientific">Solanum tuberosum</name>
    <name type="common">Potato</name>
    <dbReference type="NCBI Taxonomy" id="4113"/>
    <lineage>
        <taxon>Eukaryota</taxon>
        <taxon>Viridiplantae</taxon>
        <taxon>Streptophyta</taxon>
        <taxon>Embryophyta</taxon>
        <taxon>Tracheophyta</taxon>
        <taxon>Spermatophyta</taxon>
        <taxon>Magnoliopsida</taxon>
        <taxon>eudicotyledons</taxon>
        <taxon>Gunneridae</taxon>
        <taxon>Pentapetalae</taxon>
        <taxon>asterids</taxon>
        <taxon>lamiids</taxon>
        <taxon>Solanales</taxon>
        <taxon>Solanaceae</taxon>
        <taxon>Solanoideae</taxon>
        <taxon>Solaneae</taxon>
        <taxon>Solanum</taxon>
    </lineage>
</organism>
<keyword evidence="1" id="KW-0812">Transmembrane</keyword>